<dbReference type="Pfam" id="PF17917">
    <property type="entry name" value="RT_RNaseH"/>
    <property type="match status" value="1"/>
</dbReference>
<accession>A0ABM3QYZ6</accession>
<keyword evidence="4" id="KW-0255">Endonuclease</keyword>
<dbReference type="Proteomes" id="UP000813463">
    <property type="component" value="Chromosome 6"/>
</dbReference>
<dbReference type="PANTHER" id="PTHR48475">
    <property type="entry name" value="RIBONUCLEASE H"/>
    <property type="match status" value="1"/>
</dbReference>
<evidence type="ECO:0000256" key="5">
    <source>
        <dbReference type="ARBA" id="ARBA00022801"/>
    </source>
</evidence>
<feature type="domain" description="RNase H type-1" evidence="7">
    <location>
        <begin position="152"/>
        <end position="281"/>
    </location>
</feature>
<evidence type="ECO:0000256" key="4">
    <source>
        <dbReference type="ARBA" id="ARBA00022759"/>
    </source>
</evidence>
<dbReference type="SUPFAM" id="SSF56672">
    <property type="entry name" value="DNA/RNA polymerases"/>
    <property type="match status" value="1"/>
</dbReference>
<dbReference type="PANTHER" id="PTHR48475:SF2">
    <property type="entry name" value="RIBONUCLEASE H"/>
    <property type="match status" value="1"/>
</dbReference>
<keyword evidence="2" id="KW-0548">Nucleotidyltransferase</keyword>
<dbReference type="InterPro" id="IPR041373">
    <property type="entry name" value="RT_RNaseH"/>
</dbReference>
<name>A0ABM3QYZ6_SPIOL</name>
<evidence type="ECO:0000256" key="3">
    <source>
        <dbReference type="ARBA" id="ARBA00022722"/>
    </source>
</evidence>
<dbReference type="InterPro" id="IPR043502">
    <property type="entry name" value="DNA/RNA_pol_sf"/>
</dbReference>
<evidence type="ECO:0000256" key="2">
    <source>
        <dbReference type="ARBA" id="ARBA00022695"/>
    </source>
</evidence>
<dbReference type="Pfam" id="PF13456">
    <property type="entry name" value="RVT_3"/>
    <property type="match status" value="1"/>
</dbReference>
<dbReference type="PROSITE" id="PS50879">
    <property type="entry name" value="RNASE_H_1"/>
    <property type="match status" value="1"/>
</dbReference>
<dbReference type="CDD" id="cd09279">
    <property type="entry name" value="RNase_HI_like"/>
    <property type="match status" value="1"/>
</dbReference>
<keyword evidence="5" id="KW-0378">Hydrolase</keyword>
<reference evidence="8" key="1">
    <citation type="journal article" date="2021" name="Nat. Commun.">
        <title>Genomic analyses provide insights into spinach domestication and the genetic basis of agronomic traits.</title>
        <authorList>
            <person name="Cai X."/>
            <person name="Sun X."/>
            <person name="Xu C."/>
            <person name="Sun H."/>
            <person name="Wang X."/>
            <person name="Ge C."/>
            <person name="Zhang Z."/>
            <person name="Wang Q."/>
            <person name="Fei Z."/>
            <person name="Jiao C."/>
            <person name="Wang Q."/>
        </authorList>
    </citation>
    <scope>NUCLEOTIDE SEQUENCE [LARGE SCALE GENOMIC DNA]</scope>
    <source>
        <strain evidence="8">cv. Varoflay</strain>
    </source>
</reference>
<dbReference type="Gene3D" id="3.30.420.10">
    <property type="entry name" value="Ribonuclease H-like superfamily/Ribonuclease H"/>
    <property type="match status" value="1"/>
</dbReference>
<dbReference type="InterPro" id="IPR002156">
    <property type="entry name" value="RNaseH_domain"/>
</dbReference>
<keyword evidence="6" id="KW-0695">RNA-directed DNA polymerase</keyword>
<proteinExistence type="predicted"/>
<dbReference type="SUPFAM" id="SSF53098">
    <property type="entry name" value="Ribonuclease H-like"/>
    <property type="match status" value="1"/>
</dbReference>
<dbReference type="InterPro" id="IPR036397">
    <property type="entry name" value="RNaseH_sf"/>
</dbReference>
<keyword evidence="3" id="KW-0540">Nuclease</keyword>
<keyword evidence="8" id="KW-1185">Reference proteome</keyword>
<protein>
    <recommendedName>
        <fullName evidence="7">RNase H type-1 domain-containing protein</fullName>
    </recommendedName>
</protein>
<evidence type="ECO:0000256" key="6">
    <source>
        <dbReference type="ARBA" id="ARBA00022918"/>
    </source>
</evidence>
<dbReference type="RefSeq" id="XP_056688590.1">
    <property type="nucleotide sequence ID" value="XM_056832612.1"/>
</dbReference>
<evidence type="ECO:0000313" key="8">
    <source>
        <dbReference type="Proteomes" id="UP000813463"/>
    </source>
</evidence>
<dbReference type="InterPro" id="IPR012337">
    <property type="entry name" value="RNaseH-like_sf"/>
</dbReference>
<reference evidence="9" key="2">
    <citation type="submission" date="2025-08" db="UniProtKB">
        <authorList>
            <consortium name="RefSeq"/>
        </authorList>
    </citation>
    <scope>IDENTIFICATION</scope>
    <source>
        <tissue evidence="9">Leaf</tissue>
    </source>
</reference>
<evidence type="ECO:0000313" key="9">
    <source>
        <dbReference type="RefSeq" id="XP_056688590.1"/>
    </source>
</evidence>
<dbReference type="GeneID" id="130463475"/>
<keyword evidence="1" id="KW-0808">Transferase</keyword>
<evidence type="ECO:0000259" key="7">
    <source>
        <dbReference type="PROSITE" id="PS50879"/>
    </source>
</evidence>
<organism evidence="8 9">
    <name type="scientific">Spinacia oleracea</name>
    <name type="common">Spinach</name>
    <dbReference type="NCBI Taxonomy" id="3562"/>
    <lineage>
        <taxon>Eukaryota</taxon>
        <taxon>Viridiplantae</taxon>
        <taxon>Streptophyta</taxon>
        <taxon>Embryophyta</taxon>
        <taxon>Tracheophyta</taxon>
        <taxon>Spermatophyta</taxon>
        <taxon>Magnoliopsida</taxon>
        <taxon>eudicotyledons</taxon>
        <taxon>Gunneridae</taxon>
        <taxon>Pentapetalae</taxon>
        <taxon>Caryophyllales</taxon>
        <taxon>Chenopodiaceae</taxon>
        <taxon>Chenopodioideae</taxon>
        <taxon>Anserineae</taxon>
        <taxon>Spinacia</taxon>
    </lineage>
</organism>
<sequence>MTPPLLSKPKEGEILQLYLAVSTTAVSTVLAREDEKQQLPIYYISKSLLEAEIRYSSLEKLVLALVTAAKKLRRYFETHQIVVMTNYPIKSVMRRPELTGQMEKWTMALGGFDIKYQPRTAVKSQALADFVADFSPDLEKIEDDEVKLINNIEETWTLFVDSSSNFRGAGLGVVLKSPQGDMIAQAICCDFKATNNEAEYEALIAGMTLAEKLGASRLNIFSDSQLIVNQINGDYKAKDLKMTLYLEKEKKLTSRFKPFSIKQVPRDLNTQADALANLGSALRKSPFSSIPLVHLLSPAIEKDIPQNANLVLSTTNTDSWTKPFFDYLTHETLPDEKLKARKILFKASRYVILQDVLFKRSANGMLMQCTEKAEWEGLLKQYHEGEWGGHEGR</sequence>
<gene>
    <name evidence="9" type="primary">LOC130463475</name>
</gene>
<evidence type="ECO:0000256" key="1">
    <source>
        <dbReference type="ARBA" id="ARBA00022679"/>
    </source>
</evidence>